<keyword evidence="4" id="KW-0346">Stress response</keyword>
<dbReference type="AlphaFoldDB" id="A0A1Y1SHN1"/>
<name>A0A1Y1SHN1_9GAMM</name>
<sequence length="145" mass="16155">MSLIRYQPWPNLNRWPDEVLDFFNVVSPANVDGKSGPAWQPRVDVVEFNDRYELRADLPGVDPADVDITLDDGQLTLAGERAAPASDEQVQHQRLERVSGRFSRRFSLPDTADVENINARSAHGVIHISIPKRAKTQAVKISVAA</sequence>
<organism evidence="4 5">
    <name type="scientific">Oceanococcus atlanticus</name>
    <dbReference type="NCBI Taxonomy" id="1317117"/>
    <lineage>
        <taxon>Bacteria</taxon>
        <taxon>Pseudomonadati</taxon>
        <taxon>Pseudomonadota</taxon>
        <taxon>Gammaproteobacteria</taxon>
        <taxon>Chromatiales</taxon>
        <taxon>Oceanococcaceae</taxon>
        <taxon>Oceanococcus</taxon>
    </lineage>
</organism>
<evidence type="ECO:0000259" key="3">
    <source>
        <dbReference type="PROSITE" id="PS01031"/>
    </source>
</evidence>
<dbReference type="OrthoDB" id="9792695at2"/>
<comment type="similarity">
    <text evidence="1 2">Belongs to the small heat shock protein (HSP20) family.</text>
</comment>
<dbReference type="EMBL" id="AQQV01000001">
    <property type="protein sequence ID" value="ORE88709.1"/>
    <property type="molecule type" value="Genomic_DNA"/>
</dbReference>
<keyword evidence="5" id="KW-1185">Reference proteome</keyword>
<dbReference type="SUPFAM" id="SSF49764">
    <property type="entry name" value="HSP20-like chaperones"/>
    <property type="match status" value="1"/>
</dbReference>
<dbReference type="CDD" id="cd06464">
    <property type="entry name" value="ACD_sHsps-like"/>
    <property type="match status" value="1"/>
</dbReference>
<gene>
    <name evidence="4" type="ORF">ATO7_02500</name>
</gene>
<dbReference type="Proteomes" id="UP000192342">
    <property type="component" value="Unassembled WGS sequence"/>
</dbReference>
<accession>A0A1Y1SHN1</accession>
<dbReference type="STRING" id="1317117.ATO7_02500"/>
<evidence type="ECO:0000313" key="4">
    <source>
        <dbReference type="EMBL" id="ORE88709.1"/>
    </source>
</evidence>
<dbReference type="Gene3D" id="2.60.40.790">
    <property type="match status" value="1"/>
</dbReference>
<dbReference type="InterPro" id="IPR031107">
    <property type="entry name" value="Small_HSP"/>
</dbReference>
<evidence type="ECO:0000313" key="5">
    <source>
        <dbReference type="Proteomes" id="UP000192342"/>
    </source>
</evidence>
<evidence type="ECO:0000256" key="2">
    <source>
        <dbReference type="RuleBase" id="RU003616"/>
    </source>
</evidence>
<comment type="caution">
    <text evidence="4">The sequence shown here is derived from an EMBL/GenBank/DDBJ whole genome shotgun (WGS) entry which is preliminary data.</text>
</comment>
<dbReference type="InterPro" id="IPR008978">
    <property type="entry name" value="HSP20-like_chaperone"/>
</dbReference>
<dbReference type="InterPro" id="IPR002068">
    <property type="entry name" value="A-crystallin/Hsp20_dom"/>
</dbReference>
<dbReference type="PROSITE" id="PS01031">
    <property type="entry name" value="SHSP"/>
    <property type="match status" value="1"/>
</dbReference>
<evidence type="ECO:0000256" key="1">
    <source>
        <dbReference type="PROSITE-ProRule" id="PRU00285"/>
    </source>
</evidence>
<protein>
    <submittedName>
        <fullName evidence="4">Heat shock protein Hsp20</fullName>
    </submittedName>
</protein>
<proteinExistence type="inferred from homology"/>
<reference evidence="4 5" key="1">
    <citation type="submission" date="2013-04" db="EMBL/GenBank/DDBJ databases">
        <title>Oceanococcus atlanticus 22II-S10r2 Genome Sequencing.</title>
        <authorList>
            <person name="Lai Q."/>
            <person name="Li G."/>
            <person name="Shao Z."/>
        </authorList>
    </citation>
    <scope>NUCLEOTIDE SEQUENCE [LARGE SCALE GENOMIC DNA]</scope>
    <source>
        <strain evidence="4 5">22II-S10r2</strain>
    </source>
</reference>
<dbReference type="Pfam" id="PF00011">
    <property type="entry name" value="HSP20"/>
    <property type="match status" value="1"/>
</dbReference>
<feature type="domain" description="SHSP" evidence="3">
    <location>
        <begin position="34"/>
        <end position="145"/>
    </location>
</feature>
<dbReference type="RefSeq" id="WP_083559333.1">
    <property type="nucleotide sequence ID" value="NZ_AQQV01000001.1"/>
</dbReference>
<dbReference type="PANTHER" id="PTHR11527">
    <property type="entry name" value="HEAT-SHOCK PROTEIN 20 FAMILY MEMBER"/>
    <property type="match status" value="1"/>
</dbReference>